<proteinExistence type="predicted"/>
<sequence>MHQLLSLCEKEQIMATLAHIYKREHAQETDEERIAESGAAYLNQELCARIDAILLCMPKKDAALIKSLYLRPQYEKAAPIYNEIEKSEALTRFLDCLTM</sequence>
<accession>A0ABT1SMB3</accession>
<evidence type="ECO:0000313" key="1">
    <source>
        <dbReference type="EMBL" id="MCQ5121825.1"/>
    </source>
</evidence>
<dbReference type="RefSeq" id="WP_102266277.1">
    <property type="nucleotide sequence ID" value="NZ_CANTYB010000036.1"/>
</dbReference>
<organism evidence="1 2">
    <name type="scientific">Massilicoli timonensis</name>
    <dbReference type="NCBI Taxonomy" id="2015901"/>
    <lineage>
        <taxon>Bacteria</taxon>
        <taxon>Bacillati</taxon>
        <taxon>Bacillota</taxon>
        <taxon>Erysipelotrichia</taxon>
        <taxon>Erysipelotrichales</taxon>
        <taxon>Erysipelotrichaceae</taxon>
        <taxon>Massilicoli</taxon>
    </lineage>
</organism>
<keyword evidence="2" id="KW-1185">Reference proteome</keyword>
<evidence type="ECO:0000313" key="2">
    <source>
        <dbReference type="Proteomes" id="UP001524435"/>
    </source>
</evidence>
<name>A0ABT1SMB3_9FIRM</name>
<gene>
    <name evidence="1" type="ORF">NE663_06065</name>
</gene>
<reference evidence="1 2" key="1">
    <citation type="submission" date="2022-06" db="EMBL/GenBank/DDBJ databases">
        <title>Isolation of gut microbiota from human fecal samples.</title>
        <authorList>
            <person name="Pamer E.G."/>
            <person name="Barat B."/>
            <person name="Waligurski E."/>
            <person name="Medina S."/>
            <person name="Paddock L."/>
            <person name="Mostad J."/>
        </authorList>
    </citation>
    <scope>NUCLEOTIDE SEQUENCE [LARGE SCALE GENOMIC DNA]</scope>
    <source>
        <strain evidence="1 2">DFI.6.1</strain>
    </source>
</reference>
<protein>
    <submittedName>
        <fullName evidence="1">Uncharacterized protein</fullName>
    </submittedName>
</protein>
<dbReference type="EMBL" id="JANGCH010000007">
    <property type="protein sequence ID" value="MCQ5121825.1"/>
    <property type="molecule type" value="Genomic_DNA"/>
</dbReference>
<comment type="caution">
    <text evidence="1">The sequence shown here is derived from an EMBL/GenBank/DDBJ whole genome shotgun (WGS) entry which is preliminary data.</text>
</comment>
<dbReference type="Proteomes" id="UP001524435">
    <property type="component" value="Unassembled WGS sequence"/>
</dbReference>